<dbReference type="FunFam" id="1.10.8.960:FF:000001">
    <property type="entry name" value="Glutamate--cysteine ligase catalytic subunit"/>
    <property type="match status" value="1"/>
</dbReference>
<dbReference type="EMBL" id="HBEL01016827">
    <property type="protein sequence ID" value="CAD8411914.1"/>
    <property type="molecule type" value="Transcribed_RNA"/>
</dbReference>
<dbReference type="SUPFAM" id="SSF55931">
    <property type="entry name" value="Glutamine synthetase/guanido kinase"/>
    <property type="match status" value="1"/>
</dbReference>
<evidence type="ECO:0000256" key="2">
    <source>
        <dbReference type="ARBA" id="ARBA00008100"/>
    </source>
</evidence>
<dbReference type="UniPathway" id="UPA00142">
    <property type="reaction ID" value="UER00209"/>
</dbReference>
<evidence type="ECO:0000256" key="7">
    <source>
        <dbReference type="ARBA" id="ARBA00022840"/>
    </source>
</evidence>
<dbReference type="GO" id="GO:0005524">
    <property type="term" value="F:ATP binding"/>
    <property type="evidence" value="ECO:0007669"/>
    <property type="project" value="UniProtKB-UniRule"/>
</dbReference>
<evidence type="ECO:0000256" key="10">
    <source>
        <dbReference type="RuleBase" id="RU367135"/>
    </source>
</evidence>
<dbReference type="EC" id="6.3.2.2" evidence="3 10"/>
<evidence type="ECO:0000256" key="1">
    <source>
        <dbReference type="ARBA" id="ARBA00005006"/>
    </source>
</evidence>
<dbReference type="Gene3D" id="1.10.8.960">
    <property type="match status" value="1"/>
</dbReference>
<dbReference type="GO" id="GO:0006750">
    <property type="term" value="P:glutathione biosynthetic process"/>
    <property type="evidence" value="ECO:0007669"/>
    <property type="project" value="UniProtKB-UniRule"/>
</dbReference>
<accession>A0A7S0GCH6</accession>
<keyword evidence="11" id="KW-0812">Transmembrane</keyword>
<dbReference type="Gene3D" id="3.30.590.50">
    <property type="match status" value="1"/>
</dbReference>
<comment type="catalytic activity">
    <reaction evidence="10">
        <text>L-cysteine + L-glutamate + ATP = gamma-L-glutamyl-L-cysteine + ADP + phosphate + H(+)</text>
        <dbReference type="Rhea" id="RHEA:13285"/>
        <dbReference type="ChEBI" id="CHEBI:15378"/>
        <dbReference type="ChEBI" id="CHEBI:29985"/>
        <dbReference type="ChEBI" id="CHEBI:30616"/>
        <dbReference type="ChEBI" id="CHEBI:35235"/>
        <dbReference type="ChEBI" id="CHEBI:43474"/>
        <dbReference type="ChEBI" id="CHEBI:58173"/>
        <dbReference type="ChEBI" id="CHEBI:456216"/>
        <dbReference type="EC" id="6.3.2.2"/>
    </reaction>
</comment>
<evidence type="ECO:0000256" key="3">
    <source>
        <dbReference type="ARBA" id="ARBA00012220"/>
    </source>
</evidence>
<dbReference type="Pfam" id="PF03074">
    <property type="entry name" value="GCS"/>
    <property type="match status" value="1"/>
</dbReference>
<keyword evidence="11" id="KW-1133">Transmembrane helix</keyword>
<feature type="transmembrane region" description="Helical" evidence="11">
    <location>
        <begin position="12"/>
        <end position="33"/>
    </location>
</feature>
<dbReference type="GO" id="GO:0004357">
    <property type="term" value="F:glutamate-cysteine ligase activity"/>
    <property type="evidence" value="ECO:0007669"/>
    <property type="project" value="UniProtKB-UniRule"/>
</dbReference>
<gene>
    <name evidence="12" type="ORF">PINE0816_LOCUS8039</name>
</gene>
<keyword evidence="4 10" id="KW-0436">Ligase</keyword>
<protein>
    <recommendedName>
        <fullName evidence="3 10">Glutamate--cysteine ligase</fullName>
        <ecNumber evidence="3 10">6.3.2.2</ecNumber>
    </recommendedName>
    <alternativeName>
        <fullName evidence="9 10">Gamma-ECS</fullName>
    </alternativeName>
    <alternativeName>
        <fullName evidence="8 10">Gamma-glutamylcysteine synthetase</fullName>
    </alternativeName>
</protein>
<keyword evidence="7 10" id="KW-0067">ATP-binding</keyword>
<reference evidence="12" key="1">
    <citation type="submission" date="2021-01" db="EMBL/GenBank/DDBJ databases">
        <authorList>
            <person name="Corre E."/>
            <person name="Pelletier E."/>
            <person name="Niang G."/>
            <person name="Scheremetjew M."/>
            <person name="Finn R."/>
            <person name="Kale V."/>
            <person name="Holt S."/>
            <person name="Cochrane G."/>
            <person name="Meng A."/>
            <person name="Brown T."/>
            <person name="Cohen L."/>
        </authorList>
    </citation>
    <scope>NUCLEOTIDE SEQUENCE</scope>
    <source>
        <strain evidence="12">CCAP1064/1</strain>
    </source>
</reference>
<evidence type="ECO:0000256" key="4">
    <source>
        <dbReference type="ARBA" id="ARBA00022598"/>
    </source>
</evidence>
<name>A0A7S0GCH6_9STRA</name>
<dbReference type="InterPro" id="IPR004308">
    <property type="entry name" value="GCS"/>
</dbReference>
<dbReference type="AlphaFoldDB" id="A0A7S0GCH6"/>
<keyword evidence="6 10" id="KW-0547">Nucleotide-binding</keyword>
<evidence type="ECO:0000256" key="5">
    <source>
        <dbReference type="ARBA" id="ARBA00022684"/>
    </source>
</evidence>
<proteinExistence type="inferred from homology"/>
<keyword evidence="11" id="KW-0472">Membrane</keyword>
<evidence type="ECO:0000256" key="9">
    <source>
        <dbReference type="ARBA" id="ARBA00032122"/>
    </source>
</evidence>
<sequence>MEMQLTDFENAAFTAFVVLTTRVIIAFDLNLYIPLSRVDANMQRAHSRNAAANGKFFFRRHMAPLEEGDDGFGVRYTSMFSAASNGGMRRTQSGSQFNEVDTDGISERRKNAPFHMGANEEENSYEEMTMAEIMTGKGDYFPGLIPLIRAYLDYIKCDTFTLARVNQYMDLIEKRASGVLVTPATWMRKFVREHPGYKNDSVITEAIAYDLMVACKEIGEGTRHVPELLGDLTFDQITTEGAYDVKLDSKLVHDNCQLLDLLKRYSGRISSERSTNEKSFRRQSSSGAW</sequence>
<comment type="similarity">
    <text evidence="2 10">Belongs to the glutamate--cysteine ligase type 3 family.</text>
</comment>
<organism evidence="12">
    <name type="scientific">Proboscia inermis</name>
    <dbReference type="NCBI Taxonomy" id="420281"/>
    <lineage>
        <taxon>Eukaryota</taxon>
        <taxon>Sar</taxon>
        <taxon>Stramenopiles</taxon>
        <taxon>Ochrophyta</taxon>
        <taxon>Bacillariophyta</taxon>
        <taxon>Coscinodiscophyceae</taxon>
        <taxon>Rhizosoleniophycidae</taxon>
        <taxon>Rhizosoleniales</taxon>
        <taxon>Rhizosoleniaceae</taxon>
        <taxon>Proboscia</taxon>
    </lineage>
</organism>
<comment type="pathway">
    <text evidence="1 10">Sulfur metabolism; glutathione biosynthesis; glutathione from L-cysteine and L-glutamate: step 1/2.</text>
</comment>
<dbReference type="PANTHER" id="PTHR11164">
    <property type="entry name" value="GLUTAMATE CYSTEINE LIGASE"/>
    <property type="match status" value="1"/>
</dbReference>
<evidence type="ECO:0000313" key="12">
    <source>
        <dbReference type="EMBL" id="CAD8411914.1"/>
    </source>
</evidence>
<dbReference type="PANTHER" id="PTHR11164:SF0">
    <property type="entry name" value="GLUTAMATE--CYSTEINE LIGASE CATALYTIC SUBUNIT"/>
    <property type="match status" value="1"/>
</dbReference>
<evidence type="ECO:0000256" key="11">
    <source>
        <dbReference type="SAM" id="Phobius"/>
    </source>
</evidence>
<keyword evidence="5 10" id="KW-0317">Glutathione biosynthesis</keyword>
<dbReference type="InterPro" id="IPR014746">
    <property type="entry name" value="Gln_synth/guanido_kin_cat_dom"/>
</dbReference>
<evidence type="ECO:0000256" key="8">
    <source>
        <dbReference type="ARBA" id="ARBA00030585"/>
    </source>
</evidence>
<evidence type="ECO:0000256" key="6">
    <source>
        <dbReference type="ARBA" id="ARBA00022741"/>
    </source>
</evidence>